<name>A0A4R8WBE3_9MICO</name>
<evidence type="ECO:0000313" key="1">
    <source>
        <dbReference type="EMBL" id="TFC06349.1"/>
    </source>
</evidence>
<keyword evidence="2" id="KW-1185">Reference proteome</keyword>
<dbReference type="EMBL" id="SOFM01000010">
    <property type="protein sequence ID" value="TFC06349.1"/>
    <property type="molecule type" value="Genomic_DNA"/>
</dbReference>
<comment type="caution">
    <text evidence="1">The sequence shown here is derived from an EMBL/GenBank/DDBJ whole genome shotgun (WGS) entry which is preliminary data.</text>
</comment>
<gene>
    <name evidence="1" type="ORF">E3O32_04510</name>
</gene>
<accession>A0A4R8WBE3</accession>
<evidence type="ECO:0000313" key="2">
    <source>
        <dbReference type="Proteomes" id="UP000297643"/>
    </source>
</evidence>
<dbReference type="AlphaFoldDB" id="A0A4R8WBE3"/>
<protein>
    <recommendedName>
        <fullName evidence="3">Ribosomally synthesized peptide with SipW-like signal peptide</fullName>
    </recommendedName>
</protein>
<dbReference type="RefSeq" id="WP_134507331.1">
    <property type="nucleotide sequence ID" value="NZ_SOFM01000010.1"/>
</dbReference>
<reference evidence="1 2" key="1">
    <citation type="submission" date="2019-03" db="EMBL/GenBank/DDBJ databases">
        <title>Genomics of glacier-inhabiting Cryobacterium strains.</title>
        <authorList>
            <person name="Liu Q."/>
            <person name="Xin Y.-H."/>
        </authorList>
    </citation>
    <scope>NUCLEOTIDE SEQUENCE [LARGE SCALE GENOMIC DNA]</scope>
    <source>
        <strain evidence="1 2">RHLT2-21</strain>
    </source>
</reference>
<proteinExistence type="predicted"/>
<organism evidence="1 2">
    <name type="scientific">Cryobacterium mannosilyticum</name>
    <dbReference type="NCBI Taxonomy" id="1259190"/>
    <lineage>
        <taxon>Bacteria</taxon>
        <taxon>Bacillati</taxon>
        <taxon>Actinomycetota</taxon>
        <taxon>Actinomycetes</taxon>
        <taxon>Micrococcales</taxon>
        <taxon>Microbacteriaceae</taxon>
        <taxon>Cryobacterium</taxon>
    </lineage>
</organism>
<dbReference type="Proteomes" id="UP000297643">
    <property type="component" value="Unassembled WGS sequence"/>
</dbReference>
<evidence type="ECO:0008006" key="3">
    <source>
        <dbReference type="Google" id="ProtNLM"/>
    </source>
</evidence>
<sequence length="169" mass="16834">MTKNTTLTAVTGDMPHKRFRGKRAIAIVAAGLLLAGAGGAYAFYSTTGAGTGSAKNAPGNGTLVLTASFAPGLTPGASTPVTFTVTNPGTSTLNLNTITSVVSTSPSGCLPADFSISPVVVDIRVPGTPKNQAAVPVAIQPTGTLAFADTALNQDLCKDAIVTLTLSSN</sequence>